<evidence type="ECO:0000313" key="3">
    <source>
        <dbReference type="Proteomes" id="UP000727907"/>
    </source>
</evidence>
<feature type="domain" description="PRTase-CE" evidence="1">
    <location>
        <begin position="214"/>
        <end position="462"/>
    </location>
</feature>
<organism evidence="2 3">
    <name type="scientific">Reyranella humidisoli</name>
    <dbReference type="NCBI Taxonomy" id="2849149"/>
    <lineage>
        <taxon>Bacteria</taxon>
        <taxon>Pseudomonadati</taxon>
        <taxon>Pseudomonadota</taxon>
        <taxon>Alphaproteobacteria</taxon>
        <taxon>Hyphomicrobiales</taxon>
        <taxon>Reyranellaceae</taxon>
        <taxon>Reyranella</taxon>
    </lineage>
</organism>
<comment type="caution">
    <text evidence="2">The sequence shown here is derived from an EMBL/GenBank/DDBJ whole genome shotgun (WGS) entry which is preliminary data.</text>
</comment>
<accession>A0ABS6IEN9</accession>
<sequence length="463" mass="51337">MARALTYIEGKRIFFRFLAEELLVEIQRDSAIQLILPPGSTPPTDDCYDLATAIATRIDASERAAQIIKVNNVTAQSVLEGPWIVECRGVAADAAFLNMPAYLSRRPDIVFLVDEPVATLDCRRLVFDVNLKSVLTAATNSFTELARLADYHGPGIDMVARFLVRGLSGVQADFSLLQDQQQTRALTNSEIERFCKSISQLWTYVDEPVRPERIEKWVSQFKKYGVEREALLVLQYLNRIGYITKGEISNYISHTLEALRARNKSKTVRVTTIQAGGKSEGALLYEIRNLKPTPVPLNDVTFGKVTADVVLCVDDVIGSGGTIVKSLFENKGTVDSHRFLEWLKSPANSLVVVSALASKSGIDRIVGDPRGIGKISVEATRVLGPTESIFGDNSSIISDPVRRELFQAVCTIIGKKLYPKHPLGWNDCQWCIATNYNVPNCSLPIIWASGSEINPWEPLLPRR</sequence>
<gene>
    <name evidence="2" type="ORF">KQ910_04805</name>
</gene>
<dbReference type="EMBL" id="JAHOPB010000001">
    <property type="protein sequence ID" value="MBU8873068.1"/>
    <property type="molecule type" value="Genomic_DNA"/>
</dbReference>
<proteinExistence type="predicted"/>
<reference evidence="2 3" key="1">
    <citation type="submission" date="2021-06" db="EMBL/GenBank/DDBJ databases">
        <authorList>
            <person name="Lee D.H."/>
        </authorList>
    </citation>
    <scope>NUCLEOTIDE SEQUENCE [LARGE SCALE GENOMIC DNA]</scope>
    <source>
        <strain evidence="2 3">MMS21-HV4-11</strain>
    </source>
</reference>
<dbReference type="InterPro" id="IPR056920">
    <property type="entry name" value="PRTase-CE"/>
</dbReference>
<dbReference type="Proteomes" id="UP000727907">
    <property type="component" value="Unassembled WGS sequence"/>
</dbReference>
<evidence type="ECO:0000259" key="1">
    <source>
        <dbReference type="Pfam" id="PF24390"/>
    </source>
</evidence>
<evidence type="ECO:0000313" key="2">
    <source>
        <dbReference type="EMBL" id="MBU8873068.1"/>
    </source>
</evidence>
<dbReference type="Pfam" id="PF24390">
    <property type="entry name" value="PRTase-CE"/>
    <property type="match status" value="1"/>
</dbReference>
<protein>
    <recommendedName>
        <fullName evidence="1">PRTase-CE domain-containing protein</fullName>
    </recommendedName>
</protein>
<dbReference type="RefSeq" id="WP_216957336.1">
    <property type="nucleotide sequence ID" value="NZ_JAHOPB010000001.1"/>
</dbReference>
<name>A0ABS6IEN9_9HYPH</name>
<keyword evidence="3" id="KW-1185">Reference proteome</keyword>